<dbReference type="PANTHER" id="PTHR37293">
    <property type="entry name" value="PHAGE REPLICATION PROTEIN-RELATED"/>
    <property type="match status" value="1"/>
</dbReference>
<feature type="domain" description="DnaB/C C-terminal" evidence="3">
    <location>
        <begin position="188"/>
        <end position="257"/>
    </location>
</feature>
<name>A0A0Z8R114_STRSU</name>
<dbReference type="EMBL" id="FIJK01000084">
    <property type="protein sequence ID" value="CYW74003.1"/>
    <property type="molecule type" value="Genomic_DNA"/>
</dbReference>
<protein>
    <submittedName>
        <fullName evidence="4">Putative DNA replication protein</fullName>
    </submittedName>
</protein>
<evidence type="ECO:0000256" key="1">
    <source>
        <dbReference type="ARBA" id="ARBA00093462"/>
    </source>
</evidence>
<dbReference type="Proteomes" id="UP000069526">
    <property type="component" value="Unassembled WGS sequence"/>
</dbReference>
<organism evidence="4 5">
    <name type="scientific">Streptococcus suis</name>
    <dbReference type="NCBI Taxonomy" id="1307"/>
    <lineage>
        <taxon>Bacteria</taxon>
        <taxon>Bacillati</taxon>
        <taxon>Bacillota</taxon>
        <taxon>Bacilli</taxon>
        <taxon>Lactobacillales</taxon>
        <taxon>Streptococcaceae</taxon>
        <taxon>Streptococcus</taxon>
    </lineage>
</organism>
<dbReference type="NCBIfam" id="TIGR01446">
    <property type="entry name" value="DnaD_dom"/>
    <property type="match status" value="1"/>
</dbReference>
<dbReference type="AlphaFoldDB" id="A0A0Z8R114"/>
<evidence type="ECO:0000313" key="5">
    <source>
        <dbReference type="Proteomes" id="UP000069526"/>
    </source>
</evidence>
<sequence length="317" mass="36093">MAQRRMFSKEITTSDLFVDMPASTQLLYFHLGMEADDEGFIGNARMLGRAYGASNDDIKLLQAKGFIIVFESGVTVVKDWNVNNKLRKDRFKPTIYQDEKNLLTIMETGTYEVRHLLQESQQRSMSEKPVLPTVESLGIPNDNQMTTKPQPNDNQMTTQYRIGKDRIGKDRIDEDREDTPPLVIVSEIYQSKIGVIDGDQFQQLTDYIILDGMELDVVVRAITEAADNGKRNFKYILAILRNWKQNGIKTIAQVDERERQRIESKTNSFQNGNSSQPRQTNVPTWSTEPVKTEQTTEGQARLAEIFAELEAMEGADG</sequence>
<dbReference type="SUPFAM" id="SSF158499">
    <property type="entry name" value="DnaD domain-like"/>
    <property type="match status" value="1"/>
</dbReference>
<feature type="region of interest" description="Disordered" evidence="2">
    <location>
        <begin position="261"/>
        <end position="298"/>
    </location>
</feature>
<dbReference type="InterPro" id="IPR053162">
    <property type="entry name" value="DnaD"/>
</dbReference>
<feature type="compositionally biased region" description="Polar residues" evidence="2">
    <location>
        <begin position="265"/>
        <end position="298"/>
    </location>
</feature>
<reference evidence="4 5" key="1">
    <citation type="submission" date="2016-02" db="EMBL/GenBank/DDBJ databases">
        <authorList>
            <consortium name="Pathogen Informatics"/>
        </authorList>
    </citation>
    <scope>NUCLEOTIDE SEQUENCE [LARGE SCALE GENOMIC DNA]</scope>
    <source>
        <strain evidence="4 5">SS1013</strain>
    </source>
</reference>
<accession>A0A0Z8R114</accession>
<comment type="similarity">
    <text evidence="1">Belongs to the DnaB/DnaD family.</text>
</comment>
<dbReference type="PANTHER" id="PTHR37293:SF5">
    <property type="entry name" value="DNA REPLICATION PROTEIN"/>
    <property type="match status" value="1"/>
</dbReference>
<dbReference type="Gene3D" id="1.10.10.630">
    <property type="entry name" value="DnaD domain-like"/>
    <property type="match status" value="1"/>
</dbReference>
<evidence type="ECO:0000313" key="4">
    <source>
        <dbReference type="EMBL" id="CYW74003.1"/>
    </source>
</evidence>
<evidence type="ECO:0000259" key="3">
    <source>
        <dbReference type="Pfam" id="PF07261"/>
    </source>
</evidence>
<dbReference type="RefSeq" id="WP_080712244.1">
    <property type="nucleotide sequence ID" value="NZ_CEIH01000057.1"/>
</dbReference>
<feature type="region of interest" description="Disordered" evidence="2">
    <location>
        <begin position="135"/>
        <end position="156"/>
    </location>
</feature>
<proteinExistence type="inferred from homology"/>
<gene>
    <name evidence="4" type="ORF">ERS132539_02233</name>
</gene>
<feature type="compositionally biased region" description="Polar residues" evidence="2">
    <location>
        <begin position="141"/>
        <end position="156"/>
    </location>
</feature>
<dbReference type="InterPro" id="IPR034829">
    <property type="entry name" value="DnaD-like_sf"/>
</dbReference>
<dbReference type="InterPro" id="IPR006343">
    <property type="entry name" value="DnaB/C_C"/>
</dbReference>
<evidence type="ECO:0000256" key="2">
    <source>
        <dbReference type="SAM" id="MobiDB-lite"/>
    </source>
</evidence>
<dbReference type="Pfam" id="PF07261">
    <property type="entry name" value="DnaB_2"/>
    <property type="match status" value="1"/>
</dbReference>